<dbReference type="Gene3D" id="3.40.50.1820">
    <property type="entry name" value="alpha/beta hydrolase"/>
    <property type="match status" value="1"/>
</dbReference>
<dbReference type="SUPFAM" id="SSF53474">
    <property type="entry name" value="alpha/beta-Hydrolases"/>
    <property type="match status" value="1"/>
</dbReference>
<keyword evidence="1" id="KW-0732">Signal</keyword>
<keyword evidence="4" id="KW-1185">Reference proteome</keyword>
<evidence type="ECO:0000256" key="1">
    <source>
        <dbReference type="SAM" id="SignalP"/>
    </source>
</evidence>
<protein>
    <submittedName>
        <fullName evidence="3">Alpha/beta hydrolase</fullName>
    </submittedName>
</protein>
<gene>
    <name evidence="3" type="ORF">EOD73_14925</name>
</gene>
<dbReference type="EMBL" id="SACM01000004">
    <property type="protein sequence ID" value="RVT83853.1"/>
    <property type="molecule type" value="Genomic_DNA"/>
</dbReference>
<dbReference type="GO" id="GO:0016787">
    <property type="term" value="F:hydrolase activity"/>
    <property type="evidence" value="ECO:0007669"/>
    <property type="project" value="UniProtKB-KW"/>
</dbReference>
<feature type="signal peptide" evidence="1">
    <location>
        <begin position="1"/>
        <end position="24"/>
    </location>
</feature>
<feature type="domain" description="AB hydrolase-1" evidence="2">
    <location>
        <begin position="83"/>
        <end position="470"/>
    </location>
</feature>
<comment type="caution">
    <text evidence="3">The sequence shown here is derived from an EMBL/GenBank/DDBJ whole genome shotgun (WGS) entry which is preliminary data.</text>
</comment>
<feature type="chain" id="PRO_5018663535" evidence="1">
    <location>
        <begin position="25"/>
        <end position="516"/>
    </location>
</feature>
<dbReference type="GO" id="GO:0016020">
    <property type="term" value="C:membrane"/>
    <property type="evidence" value="ECO:0007669"/>
    <property type="project" value="TreeGrafter"/>
</dbReference>
<dbReference type="AlphaFoldDB" id="A0A3S2WNA8"/>
<dbReference type="InterPro" id="IPR050266">
    <property type="entry name" value="AB_hydrolase_sf"/>
</dbReference>
<organism evidence="3 4">
    <name type="scientific">Inhella crocodyli</name>
    <dbReference type="NCBI Taxonomy" id="2499851"/>
    <lineage>
        <taxon>Bacteria</taxon>
        <taxon>Pseudomonadati</taxon>
        <taxon>Pseudomonadota</taxon>
        <taxon>Betaproteobacteria</taxon>
        <taxon>Burkholderiales</taxon>
        <taxon>Sphaerotilaceae</taxon>
        <taxon>Inhella</taxon>
    </lineage>
</organism>
<dbReference type="Proteomes" id="UP000288587">
    <property type="component" value="Unassembled WGS sequence"/>
</dbReference>
<dbReference type="InterPro" id="IPR000073">
    <property type="entry name" value="AB_hydrolase_1"/>
</dbReference>
<name>A0A3S2WNA8_9BURK</name>
<dbReference type="PANTHER" id="PTHR43798:SF27">
    <property type="entry name" value="HYDROLASE ALPHA_BETA HYDROLASE FOLD FAMILY"/>
    <property type="match status" value="1"/>
</dbReference>
<evidence type="ECO:0000313" key="4">
    <source>
        <dbReference type="Proteomes" id="UP000288587"/>
    </source>
</evidence>
<sequence length="516" mass="55334">MTPRSFIASTLLALGAAWGFSAVAAPRIESVAPCFITPPATPKVDLRADCGYVVVPENRAAPTGRQVKLGYLRLRARQPGSEPPLFMLSGGPGGSLITPALFSLFQPHLLGPVLDRRDVVVLDQRGTQHTVPHLQCPEFHGLAWAAYQQGLPAPARAAVERRKLDACVAGWRAQGIDLAQYNSVALAADVNDARAALGYERLFYYGASYGSQLGQHLMRDFPGILAGVVLDGTSALSRKSWVEDRAIDLEFSLRQLDRLCRDDPKCAAAYDVPALLQRGLALFDAGPIEAAFVDPKAPDQRYPLTVTALDFANLVYEKVGYKIGVFSLPFFLDYLAQGGRESMGQGLAQWRGEKLLAARQPAEGALATAMYMAVVCSDDPVRSPDEVIREGAGPLPLLFADAVARELIGMCEAVAVPSLPDTTDRNVASALPTLVLSGRLDAQTPTFRSEEVVRTLPKAQLAVFPDGTHVQVGAINACAMGLIVQFLNAPAQPVDTACLRAHTLPGFILPNSTLSR</sequence>
<keyword evidence="3" id="KW-0378">Hydrolase</keyword>
<proteinExistence type="predicted"/>
<reference evidence="3 4" key="1">
    <citation type="submission" date="2019-01" db="EMBL/GenBank/DDBJ databases">
        <authorList>
            <person name="Chen W.-M."/>
        </authorList>
    </citation>
    <scope>NUCLEOTIDE SEQUENCE [LARGE SCALE GENOMIC DNA]</scope>
    <source>
        <strain evidence="3 4">CCP-18</strain>
    </source>
</reference>
<accession>A0A3S2WNA8</accession>
<evidence type="ECO:0000259" key="2">
    <source>
        <dbReference type="Pfam" id="PF00561"/>
    </source>
</evidence>
<dbReference type="OrthoDB" id="8957634at2"/>
<dbReference type="RefSeq" id="WP_127683817.1">
    <property type="nucleotide sequence ID" value="NZ_SACM01000004.1"/>
</dbReference>
<dbReference type="PANTHER" id="PTHR43798">
    <property type="entry name" value="MONOACYLGLYCEROL LIPASE"/>
    <property type="match status" value="1"/>
</dbReference>
<evidence type="ECO:0000313" key="3">
    <source>
        <dbReference type="EMBL" id="RVT83853.1"/>
    </source>
</evidence>
<dbReference type="InterPro" id="IPR029058">
    <property type="entry name" value="AB_hydrolase_fold"/>
</dbReference>
<dbReference type="Pfam" id="PF00561">
    <property type="entry name" value="Abhydrolase_1"/>
    <property type="match status" value="1"/>
</dbReference>